<protein>
    <submittedName>
        <fullName evidence="1">Uncharacterized protein</fullName>
    </submittedName>
</protein>
<gene>
    <name evidence="1" type="ORF">ILUMI_21013</name>
</gene>
<dbReference type="AlphaFoldDB" id="A0A8K0CIM4"/>
<organism evidence="1 2">
    <name type="scientific">Ignelater luminosus</name>
    <name type="common">Cucubano</name>
    <name type="synonym">Pyrophorus luminosus</name>
    <dbReference type="NCBI Taxonomy" id="2038154"/>
    <lineage>
        <taxon>Eukaryota</taxon>
        <taxon>Metazoa</taxon>
        <taxon>Ecdysozoa</taxon>
        <taxon>Arthropoda</taxon>
        <taxon>Hexapoda</taxon>
        <taxon>Insecta</taxon>
        <taxon>Pterygota</taxon>
        <taxon>Neoptera</taxon>
        <taxon>Endopterygota</taxon>
        <taxon>Coleoptera</taxon>
        <taxon>Polyphaga</taxon>
        <taxon>Elateriformia</taxon>
        <taxon>Elateroidea</taxon>
        <taxon>Elateridae</taxon>
        <taxon>Agrypninae</taxon>
        <taxon>Pyrophorini</taxon>
        <taxon>Ignelater</taxon>
    </lineage>
</organism>
<comment type="caution">
    <text evidence="1">The sequence shown here is derived from an EMBL/GenBank/DDBJ whole genome shotgun (WGS) entry which is preliminary data.</text>
</comment>
<dbReference type="Proteomes" id="UP000801492">
    <property type="component" value="Unassembled WGS sequence"/>
</dbReference>
<reference evidence="1" key="1">
    <citation type="submission" date="2019-08" db="EMBL/GenBank/DDBJ databases">
        <title>The genome of the North American firefly Photinus pyralis.</title>
        <authorList>
            <consortium name="Photinus pyralis genome working group"/>
            <person name="Fallon T.R."/>
            <person name="Sander Lower S.E."/>
            <person name="Weng J.-K."/>
        </authorList>
    </citation>
    <scope>NUCLEOTIDE SEQUENCE</scope>
    <source>
        <strain evidence="1">TRF0915ILg1</strain>
        <tissue evidence="1">Whole body</tissue>
    </source>
</reference>
<name>A0A8K0CIM4_IGNLU</name>
<evidence type="ECO:0000313" key="1">
    <source>
        <dbReference type="EMBL" id="KAF2885168.1"/>
    </source>
</evidence>
<evidence type="ECO:0000313" key="2">
    <source>
        <dbReference type="Proteomes" id="UP000801492"/>
    </source>
</evidence>
<sequence length="127" mass="14389">MNKFRTSDIDKVWIFFGCCIAGSRTSNGCPVDVGVLSGHKSVEEIIKDEIVPESKSDSEDDLLLERYMTKMDTNSTLRHNKLEIPPESLKKKKSEFPSTMFAFDNTKTIVSHFPKTEQVDLIFVNNA</sequence>
<proteinExistence type="predicted"/>
<accession>A0A8K0CIM4</accession>
<keyword evidence="2" id="KW-1185">Reference proteome</keyword>
<dbReference type="EMBL" id="VTPC01090026">
    <property type="protein sequence ID" value="KAF2885168.1"/>
    <property type="molecule type" value="Genomic_DNA"/>
</dbReference>